<dbReference type="Pfam" id="PF00750">
    <property type="entry name" value="tRNA-synt_1d"/>
    <property type="match status" value="1"/>
</dbReference>
<dbReference type="OrthoDB" id="9803211at2"/>
<dbReference type="CDD" id="cd00671">
    <property type="entry name" value="ArgRS_core"/>
    <property type="match status" value="1"/>
</dbReference>
<dbReference type="PATRIC" id="fig|1265350.3.peg.241"/>
<evidence type="ECO:0000256" key="1">
    <source>
        <dbReference type="ARBA" id="ARBA00004496"/>
    </source>
</evidence>
<dbReference type="AlphaFoldDB" id="A0A0M4H3G4"/>
<name>A0A0M4H3G4_9GAMM</name>
<dbReference type="GO" id="GO:0005737">
    <property type="term" value="C:cytoplasm"/>
    <property type="evidence" value="ECO:0007669"/>
    <property type="project" value="UniProtKB-SubCell"/>
</dbReference>
<evidence type="ECO:0000313" key="16">
    <source>
        <dbReference type="Proteomes" id="UP000066321"/>
    </source>
</evidence>
<dbReference type="InterPro" id="IPR001412">
    <property type="entry name" value="aa-tRNA-synth_I_CS"/>
</dbReference>
<dbReference type="Gene3D" id="1.10.730.10">
    <property type="entry name" value="Isoleucyl-tRNA Synthetase, Domain 1"/>
    <property type="match status" value="1"/>
</dbReference>
<dbReference type="RefSeq" id="WP_053940209.1">
    <property type="nucleotide sequence ID" value="NZ_CP009253.1"/>
</dbReference>
<dbReference type="InterPro" id="IPR036695">
    <property type="entry name" value="Arg-tRNA-synth_N_sf"/>
</dbReference>
<dbReference type="GO" id="GO:0006420">
    <property type="term" value="P:arginyl-tRNA aminoacylation"/>
    <property type="evidence" value="ECO:0007669"/>
    <property type="project" value="UniProtKB-UniRule"/>
</dbReference>
<dbReference type="PRINTS" id="PR01038">
    <property type="entry name" value="TRNASYNTHARG"/>
</dbReference>
<feature type="short sequence motif" description="'HIGH' region" evidence="11">
    <location>
        <begin position="123"/>
        <end position="133"/>
    </location>
</feature>
<dbReference type="InterPro" id="IPR005148">
    <property type="entry name" value="Arg-tRNA-synth_N"/>
</dbReference>
<dbReference type="InterPro" id="IPR009080">
    <property type="entry name" value="tRNAsynth_Ia_anticodon-bd"/>
</dbReference>
<evidence type="ECO:0000256" key="5">
    <source>
        <dbReference type="ARBA" id="ARBA00022598"/>
    </source>
</evidence>
<dbReference type="SUPFAM" id="SSF55190">
    <property type="entry name" value="Arginyl-tRNA synthetase (ArgRS), N-terminal 'additional' domain"/>
    <property type="match status" value="1"/>
</dbReference>
<evidence type="ECO:0000256" key="2">
    <source>
        <dbReference type="ARBA" id="ARBA00005594"/>
    </source>
</evidence>
<evidence type="ECO:0000259" key="13">
    <source>
        <dbReference type="SMART" id="SM00836"/>
    </source>
</evidence>
<dbReference type="EC" id="6.1.1.19" evidence="11"/>
<dbReference type="Gene3D" id="3.30.1360.70">
    <property type="entry name" value="Arginyl tRNA synthetase N-terminal domain"/>
    <property type="match status" value="1"/>
</dbReference>
<dbReference type="SUPFAM" id="SSF47323">
    <property type="entry name" value="Anticodon-binding domain of a subclass of class I aminoacyl-tRNA synthetases"/>
    <property type="match status" value="1"/>
</dbReference>
<sequence>MNIKYTIKKDIEQALIKIGLKNYYKPLIISKKKTEFGNYQVDNLMKIAHSNDIEPYILYEKILFFIQKKNIYKKMIFSYPGFINIFINENFLSEKLEELFVSSRLGIKRVDSKKTIVVDYSSPNIAKEMHIGHLRSTIIGDVTVRTLEFLGHNVIRANHIGDWGTQFGMLIAYLKYKKLEKKLQNNLISLREIERFYCKSKKKCDVDKNFEKESKKYVVKLQNGDQHCYSMWKKLITITMKYNYQIYEQLNVTLKKEHTMGESLYNKMLPDIIKDLKEKKIATEKNKAIIIFLNEFKNKLGEPMGVVVQKKDKAFLYSTTDIACLKYRYETLHANRIIYYTDSRQHQHLLQIWTIARKAHYIPQNLLLEHHTFGMMLSKNKRPFKTRDGNTIKLTALLDEAINRAKDLIYQKNPNLPKKKLIKLAKVIGISAVKYSDLSKNRNTNYIFDWDTMLTFEGNTSPYIQYAYTRIISILKKSTIPIHKISEKISLVKNSEIQLATKILEFEEIILIIEAKGIPHIMCNYLYELATYFSNFYENCSILFSKKIKTRKSRLKLSFLTAKTLKKGLNILGIKTLKKM</sequence>
<feature type="domain" description="DALR anticodon binding" evidence="13">
    <location>
        <begin position="464"/>
        <end position="580"/>
    </location>
</feature>
<dbReference type="GO" id="GO:0005524">
    <property type="term" value="F:ATP binding"/>
    <property type="evidence" value="ECO:0007669"/>
    <property type="project" value="UniProtKB-UniRule"/>
</dbReference>
<dbReference type="SMART" id="SM01016">
    <property type="entry name" value="Arg_tRNA_synt_N"/>
    <property type="match status" value="1"/>
</dbReference>
<keyword evidence="4 11" id="KW-0963">Cytoplasm</keyword>
<evidence type="ECO:0000256" key="7">
    <source>
        <dbReference type="ARBA" id="ARBA00022840"/>
    </source>
</evidence>
<comment type="catalytic activity">
    <reaction evidence="10 11">
        <text>tRNA(Arg) + L-arginine + ATP = L-arginyl-tRNA(Arg) + AMP + diphosphate</text>
        <dbReference type="Rhea" id="RHEA:20301"/>
        <dbReference type="Rhea" id="RHEA-COMP:9658"/>
        <dbReference type="Rhea" id="RHEA-COMP:9673"/>
        <dbReference type="ChEBI" id="CHEBI:30616"/>
        <dbReference type="ChEBI" id="CHEBI:32682"/>
        <dbReference type="ChEBI" id="CHEBI:33019"/>
        <dbReference type="ChEBI" id="CHEBI:78442"/>
        <dbReference type="ChEBI" id="CHEBI:78513"/>
        <dbReference type="ChEBI" id="CHEBI:456215"/>
        <dbReference type="EC" id="6.1.1.19"/>
    </reaction>
</comment>
<evidence type="ECO:0000259" key="14">
    <source>
        <dbReference type="SMART" id="SM01016"/>
    </source>
</evidence>
<dbReference type="SMART" id="SM00836">
    <property type="entry name" value="DALR_1"/>
    <property type="match status" value="1"/>
</dbReference>
<evidence type="ECO:0000256" key="8">
    <source>
        <dbReference type="ARBA" id="ARBA00022917"/>
    </source>
</evidence>
<reference evidence="15 16" key="1">
    <citation type="journal article" date="2015" name="J Genomics">
        <title>Whole Genome Sequence of the Soybean Aphid Endosymbiont Buchnera aphidicola and Genetic Differentiation among Biotype-Specific Strains.</title>
        <authorList>
            <person name="Cassone B.J."/>
            <person name="Wenger J.A."/>
            <person name="Michel A.P."/>
        </authorList>
    </citation>
    <scope>NUCLEOTIDE SEQUENCE [LARGE SCALE GENOMIC DNA]</scope>
    <source>
        <strain evidence="15 16">BAg</strain>
    </source>
</reference>
<evidence type="ECO:0000256" key="10">
    <source>
        <dbReference type="ARBA" id="ARBA00049339"/>
    </source>
</evidence>
<dbReference type="InterPro" id="IPR035684">
    <property type="entry name" value="ArgRS_core"/>
</dbReference>
<evidence type="ECO:0000313" key="15">
    <source>
        <dbReference type="EMBL" id="ALD15201.1"/>
    </source>
</evidence>
<comment type="subunit">
    <text evidence="3 11">Monomer.</text>
</comment>
<dbReference type="FunFam" id="3.40.50.620:FF:000030">
    <property type="entry name" value="Arginine--tRNA ligase"/>
    <property type="match status" value="1"/>
</dbReference>
<dbReference type="Pfam" id="PF05746">
    <property type="entry name" value="DALR_1"/>
    <property type="match status" value="1"/>
</dbReference>
<dbReference type="PANTHER" id="PTHR11956:SF5">
    <property type="entry name" value="ARGININE--TRNA LIGASE, CYTOPLASMIC"/>
    <property type="match status" value="1"/>
</dbReference>
<feature type="domain" description="Arginyl tRNA synthetase N-terminal" evidence="14">
    <location>
        <begin position="5"/>
        <end position="87"/>
    </location>
</feature>
<dbReference type="EMBL" id="CP009253">
    <property type="protein sequence ID" value="ALD15201.1"/>
    <property type="molecule type" value="Genomic_DNA"/>
</dbReference>
<dbReference type="PROSITE" id="PS00178">
    <property type="entry name" value="AA_TRNA_LIGASE_I"/>
    <property type="match status" value="1"/>
</dbReference>
<dbReference type="InterPro" id="IPR001278">
    <property type="entry name" value="Arg-tRNA-ligase"/>
</dbReference>
<dbReference type="PANTHER" id="PTHR11956">
    <property type="entry name" value="ARGINYL-TRNA SYNTHETASE"/>
    <property type="match status" value="1"/>
</dbReference>
<dbReference type="InterPro" id="IPR008909">
    <property type="entry name" value="DALR_anticod-bd"/>
</dbReference>
<gene>
    <name evidence="11" type="primary">argS</name>
    <name evidence="15" type="ORF">IX46_01275</name>
</gene>
<accession>A0A0M4H3G4</accession>
<dbReference type="Proteomes" id="UP000066321">
    <property type="component" value="Chromosome"/>
</dbReference>
<organism evidence="15 16">
    <name type="scientific">Buchnera aphidicola</name>
    <name type="common">Aphis glycines</name>
    <dbReference type="NCBI Taxonomy" id="1265350"/>
    <lineage>
        <taxon>Bacteria</taxon>
        <taxon>Pseudomonadati</taxon>
        <taxon>Pseudomonadota</taxon>
        <taxon>Gammaproteobacteria</taxon>
        <taxon>Enterobacterales</taxon>
        <taxon>Erwiniaceae</taxon>
        <taxon>Buchnera</taxon>
    </lineage>
</organism>
<keyword evidence="5 11" id="KW-0436">Ligase</keyword>
<evidence type="ECO:0000256" key="4">
    <source>
        <dbReference type="ARBA" id="ARBA00022490"/>
    </source>
</evidence>
<dbReference type="KEGG" id="baph:IX46_01275"/>
<dbReference type="Pfam" id="PF03485">
    <property type="entry name" value="Arg_tRNA_synt_N"/>
    <property type="match status" value="1"/>
</dbReference>
<dbReference type="SUPFAM" id="SSF52374">
    <property type="entry name" value="Nucleotidylyl transferase"/>
    <property type="match status" value="1"/>
</dbReference>
<keyword evidence="9 11" id="KW-0030">Aminoacyl-tRNA synthetase</keyword>
<dbReference type="STRING" id="1265350.IX46_01275"/>
<keyword evidence="8 11" id="KW-0648">Protein biosynthesis</keyword>
<evidence type="ECO:0000256" key="9">
    <source>
        <dbReference type="ARBA" id="ARBA00023146"/>
    </source>
</evidence>
<dbReference type="Gene3D" id="3.40.50.620">
    <property type="entry name" value="HUPs"/>
    <property type="match status" value="1"/>
</dbReference>
<evidence type="ECO:0000256" key="3">
    <source>
        <dbReference type="ARBA" id="ARBA00011245"/>
    </source>
</evidence>
<evidence type="ECO:0000256" key="12">
    <source>
        <dbReference type="RuleBase" id="RU363038"/>
    </source>
</evidence>
<dbReference type="GO" id="GO:0004814">
    <property type="term" value="F:arginine-tRNA ligase activity"/>
    <property type="evidence" value="ECO:0007669"/>
    <property type="project" value="UniProtKB-UniRule"/>
</dbReference>
<keyword evidence="7 11" id="KW-0067">ATP-binding</keyword>
<keyword evidence="6 11" id="KW-0547">Nucleotide-binding</keyword>
<comment type="similarity">
    <text evidence="2 11 12">Belongs to the class-I aminoacyl-tRNA synthetase family.</text>
</comment>
<dbReference type="NCBIfam" id="TIGR00456">
    <property type="entry name" value="argS"/>
    <property type="match status" value="1"/>
</dbReference>
<protein>
    <recommendedName>
        <fullName evidence="11">Arginine--tRNA ligase</fullName>
        <ecNumber evidence="11">6.1.1.19</ecNumber>
    </recommendedName>
    <alternativeName>
        <fullName evidence="11">Arginyl-tRNA synthetase</fullName>
        <shortName evidence="11">ArgRS</shortName>
    </alternativeName>
</protein>
<evidence type="ECO:0000256" key="11">
    <source>
        <dbReference type="HAMAP-Rule" id="MF_00123"/>
    </source>
</evidence>
<dbReference type="HAMAP" id="MF_00123">
    <property type="entry name" value="Arg_tRNA_synth"/>
    <property type="match status" value="1"/>
</dbReference>
<dbReference type="InterPro" id="IPR014729">
    <property type="entry name" value="Rossmann-like_a/b/a_fold"/>
</dbReference>
<proteinExistence type="inferred from homology"/>
<comment type="subcellular location">
    <subcellularLocation>
        <location evidence="1 11">Cytoplasm</location>
    </subcellularLocation>
</comment>
<evidence type="ECO:0000256" key="6">
    <source>
        <dbReference type="ARBA" id="ARBA00022741"/>
    </source>
</evidence>